<evidence type="ECO:0000256" key="6">
    <source>
        <dbReference type="ARBA" id="ARBA00022882"/>
    </source>
</evidence>
<feature type="transmembrane region" description="Helical" evidence="12">
    <location>
        <begin position="17"/>
        <end position="35"/>
    </location>
</feature>
<feature type="transmembrane region" description="Helical" evidence="12">
    <location>
        <begin position="75"/>
        <end position="95"/>
    </location>
</feature>
<keyword evidence="6" id="KW-0851">Voltage-gated channel</keyword>
<dbReference type="GO" id="GO:0008076">
    <property type="term" value="C:voltage-gated potassium channel complex"/>
    <property type="evidence" value="ECO:0007669"/>
    <property type="project" value="InterPro"/>
</dbReference>
<evidence type="ECO:0000256" key="10">
    <source>
        <dbReference type="ARBA" id="ARBA00023136"/>
    </source>
</evidence>
<keyword evidence="2" id="KW-0813">Transport</keyword>
<name>A0A3B1AMC8_9ZZZZ</name>
<dbReference type="InterPro" id="IPR028325">
    <property type="entry name" value="VG_K_chnl"/>
</dbReference>
<dbReference type="InterPro" id="IPR005821">
    <property type="entry name" value="Ion_trans_dom"/>
</dbReference>
<keyword evidence="3" id="KW-0633">Potassium transport</keyword>
<protein>
    <submittedName>
        <fullName evidence="14">Potassium voltage-gated channel subfamily KQT possible potassium channel, VIC family</fullName>
    </submittedName>
</protein>
<feature type="transmembrane region" description="Helical" evidence="12">
    <location>
        <begin position="172"/>
        <end position="188"/>
    </location>
</feature>
<dbReference type="GO" id="GO:0001508">
    <property type="term" value="P:action potential"/>
    <property type="evidence" value="ECO:0007669"/>
    <property type="project" value="TreeGrafter"/>
</dbReference>
<evidence type="ECO:0000256" key="1">
    <source>
        <dbReference type="ARBA" id="ARBA00004141"/>
    </source>
</evidence>
<evidence type="ECO:0000256" key="3">
    <source>
        <dbReference type="ARBA" id="ARBA00022538"/>
    </source>
</evidence>
<evidence type="ECO:0000256" key="9">
    <source>
        <dbReference type="ARBA" id="ARBA00023065"/>
    </source>
</evidence>
<dbReference type="PRINTS" id="PR00169">
    <property type="entry name" value="KCHANNEL"/>
</dbReference>
<evidence type="ECO:0000256" key="5">
    <source>
        <dbReference type="ARBA" id="ARBA00022826"/>
    </source>
</evidence>
<keyword evidence="4 12" id="KW-0812">Transmembrane</keyword>
<dbReference type="AlphaFoldDB" id="A0A3B1AMC8"/>
<sequence>MDLKTIVNRNDTSGGRIFDLVIFSLILLSIVTFSIETIPNLKPEMKAFLRVIEIVVVAIFTIEYFLRLYLADKKLGYIFSFYGLIDIIAIIPFYISSGIDLRTLRIFRLLRLFRLLKLIRYSKAIHRFSRAFAIAKEEIVLFVIATGMMLFLSAVGIYYFENDMQPEKFKSIFHSLWWAVTTLTTVGYGDMFPVTVGGKIFSFFILMIGLGIVAVPAGLMATALSKARMEEQSEE</sequence>
<evidence type="ECO:0000256" key="4">
    <source>
        <dbReference type="ARBA" id="ARBA00022692"/>
    </source>
</evidence>
<keyword evidence="5" id="KW-0631">Potassium channel</keyword>
<accession>A0A3B1AMC8</accession>
<gene>
    <name evidence="14" type="ORF">MNBD_ALPHA03-1545</name>
</gene>
<proteinExistence type="predicted"/>
<feature type="transmembrane region" description="Helical" evidence="12">
    <location>
        <begin position="200"/>
        <end position="224"/>
    </location>
</feature>
<evidence type="ECO:0000259" key="13">
    <source>
        <dbReference type="Pfam" id="PF00520"/>
    </source>
</evidence>
<evidence type="ECO:0000313" key="14">
    <source>
        <dbReference type="EMBL" id="VAX07069.1"/>
    </source>
</evidence>
<organism evidence="14">
    <name type="scientific">hydrothermal vent metagenome</name>
    <dbReference type="NCBI Taxonomy" id="652676"/>
    <lineage>
        <taxon>unclassified sequences</taxon>
        <taxon>metagenomes</taxon>
        <taxon>ecological metagenomes</taxon>
    </lineage>
</organism>
<dbReference type="PANTHER" id="PTHR11537">
    <property type="entry name" value="VOLTAGE-GATED POTASSIUM CHANNEL"/>
    <property type="match status" value="1"/>
</dbReference>
<dbReference type="Gene3D" id="1.20.120.350">
    <property type="entry name" value="Voltage-gated potassium channels. Chain C"/>
    <property type="match status" value="1"/>
</dbReference>
<comment type="subcellular location">
    <subcellularLocation>
        <location evidence="1">Membrane</location>
        <topology evidence="1">Multi-pass membrane protein</topology>
    </subcellularLocation>
</comment>
<keyword evidence="8 12" id="KW-1133">Transmembrane helix</keyword>
<feature type="transmembrane region" description="Helical" evidence="12">
    <location>
        <begin position="47"/>
        <end position="66"/>
    </location>
</feature>
<reference evidence="14" key="1">
    <citation type="submission" date="2018-06" db="EMBL/GenBank/DDBJ databases">
        <authorList>
            <person name="Zhirakovskaya E."/>
        </authorList>
    </citation>
    <scope>NUCLEOTIDE SEQUENCE</scope>
</reference>
<evidence type="ECO:0000256" key="11">
    <source>
        <dbReference type="ARBA" id="ARBA00023303"/>
    </source>
</evidence>
<dbReference type="PANTHER" id="PTHR11537:SF254">
    <property type="entry name" value="POTASSIUM VOLTAGE-GATED CHANNEL PROTEIN SHAB"/>
    <property type="match status" value="1"/>
</dbReference>
<evidence type="ECO:0000256" key="12">
    <source>
        <dbReference type="SAM" id="Phobius"/>
    </source>
</evidence>
<keyword evidence="10 12" id="KW-0472">Membrane</keyword>
<dbReference type="Gene3D" id="1.10.287.70">
    <property type="match status" value="1"/>
</dbReference>
<keyword evidence="11 14" id="KW-0407">Ion channel</keyword>
<keyword evidence="9" id="KW-0406">Ion transport</keyword>
<dbReference type="GO" id="GO:0005249">
    <property type="term" value="F:voltage-gated potassium channel activity"/>
    <property type="evidence" value="ECO:0007669"/>
    <property type="project" value="InterPro"/>
</dbReference>
<feature type="domain" description="Ion transport" evidence="13">
    <location>
        <begin position="16"/>
        <end position="228"/>
    </location>
</feature>
<dbReference type="EMBL" id="UOFW01000192">
    <property type="protein sequence ID" value="VAX07069.1"/>
    <property type="molecule type" value="Genomic_DNA"/>
</dbReference>
<evidence type="ECO:0000256" key="2">
    <source>
        <dbReference type="ARBA" id="ARBA00022448"/>
    </source>
</evidence>
<evidence type="ECO:0000256" key="7">
    <source>
        <dbReference type="ARBA" id="ARBA00022958"/>
    </source>
</evidence>
<dbReference type="Pfam" id="PF00520">
    <property type="entry name" value="Ion_trans"/>
    <property type="match status" value="1"/>
</dbReference>
<keyword evidence="7" id="KW-0630">Potassium</keyword>
<evidence type="ECO:0000256" key="8">
    <source>
        <dbReference type="ARBA" id="ARBA00022989"/>
    </source>
</evidence>
<dbReference type="InterPro" id="IPR027359">
    <property type="entry name" value="Volt_channel_dom_sf"/>
</dbReference>
<dbReference type="SUPFAM" id="SSF81324">
    <property type="entry name" value="Voltage-gated potassium channels"/>
    <property type="match status" value="1"/>
</dbReference>
<feature type="transmembrane region" description="Helical" evidence="12">
    <location>
        <begin position="139"/>
        <end position="160"/>
    </location>
</feature>